<gene>
    <name evidence="3" type="ORF">HLB44_25385</name>
</gene>
<dbReference type="Pfam" id="PF13205">
    <property type="entry name" value="Big_5"/>
    <property type="match status" value="2"/>
</dbReference>
<dbReference type="InterPro" id="IPR032812">
    <property type="entry name" value="SbsA_Ig"/>
</dbReference>
<dbReference type="Gene3D" id="2.60.120.380">
    <property type="match status" value="4"/>
</dbReference>
<evidence type="ECO:0000313" key="3">
    <source>
        <dbReference type="EMBL" id="NRF70347.1"/>
    </source>
</evidence>
<keyword evidence="1" id="KW-0732">Signal</keyword>
<keyword evidence="4" id="KW-1185">Reference proteome</keyword>
<reference evidence="3 4" key="1">
    <citation type="submission" date="2020-05" db="EMBL/GenBank/DDBJ databases">
        <title>Aquincola sp. isolate from soil.</title>
        <authorList>
            <person name="Han J."/>
            <person name="Kim D.-U."/>
        </authorList>
    </citation>
    <scope>NUCLEOTIDE SEQUENCE [LARGE SCALE GENOMIC DNA]</scope>
    <source>
        <strain evidence="3 4">S2</strain>
    </source>
</reference>
<feature type="domain" description="SbsA Ig-like" evidence="2">
    <location>
        <begin position="460"/>
        <end position="567"/>
    </location>
</feature>
<proteinExistence type="predicted"/>
<evidence type="ECO:0000313" key="4">
    <source>
        <dbReference type="Proteomes" id="UP000737171"/>
    </source>
</evidence>
<organism evidence="3 4">
    <name type="scientific">Pseudaquabacterium terrae</name>
    <dbReference type="NCBI Taxonomy" id="2732868"/>
    <lineage>
        <taxon>Bacteria</taxon>
        <taxon>Pseudomonadati</taxon>
        <taxon>Pseudomonadota</taxon>
        <taxon>Betaproteobacteria</taxon>
        <taxon>Burkholderiales</taxon>
        <taxon>Sphaerotilaceae</taxon>
        <taxon>Pseudaquabacterium</taxon>
    </lineage>
</organism>
<sequence>MAQHTDATAPRLIGTLPADDSSGAYALAPLRLRFDEPVRAGRGTITLHHPDGSLARSFDVRDVQQVHFSHGDVLIQPRNALEPGSTYTLRITPGAFVDAAGNAFAGLTAADAHGFSTEPAATLAIGSSVIDTIDAISDHDLLQLELQAGQAYRFTLAAAGENGLADPALALIDPLGIAWPSVDRGDATNPASITFVAHADGTYYLDVSSAAGGYQGAYEATAARLVDDHPRDATTTGRISVNDSATEAVFDYRGDEDAFRVNLQAGVMVHFELSALDGPVDASLRLTAAEGYLLASGTRSPEAAPVRLTYVPEVSGPGFLKATGYPDTGGAYRITAVVAHDTVPAHPGSPARIELAADALAGHVETYGDVDLYRVRLTAGVRYDFELSGSGDSPLATPLLTLLSPSHEALASGEYGGPAQVGARITHTPATSGAYYLRASGGASDIGSYSIDVREADILPPVAVIHAPGSGSTVHRETSLAFTFSEDLVAGAGDVVLRDASGAEVGRCPATDYRHVSISGSKLRLQPGVELPPESTYYLEIEPGALRDKAGNAFVGWTGAQAFMFTTAADDIDGSVGSGNGRLTVDGPASSGLIEVAGDRDLFAVELQAGATYAFHLAAVDGAGEFDAGLMLYDPHFHGVLSDSRGQTSAVLTYTASSSGTHYLGASGSGSSGAVPYTLEAALLDSAPSIELIGVGA</sequence>
<evidence type="ECO:0000256" key="1">
    <source>
        <dbReference type="ARBA" id="ARBA00022729"/>
    </source>
</evidence>
<protein>
    <submittedName>
        <fullName evidence="3">Ig-like domain-containing protein</fullName>
    </submittedName>
</protein>
<dbReference type="Proteomes" id="UP000737171">
    <property type="component" value="Unassembled WGS sequence"/>
</dbReference>
<accession>A0ABX2ENW3</accession>
<dbReference type="EMBL" id="JABRWJ010000008">
    <property type="protein sequence ID" value="NRF70347.1"/>
    <property type="molecule type" value="Genomic_DNA"/>
</dbReference>
<name>A0ABX2ENW3_9BURK</name>
<evidence type="ECO:0000259" key="2">
    <source>
        <dbReference type="Pfam" id="PF13205"/>
    </source>
</evidence>
<dbReference type="RefSeq" id="WP_173129209.1">
    <property type="nucleotide sequence ID" value="NZ_JABRWJ010000008.1"/>
</dbReference>
<comment type="caution">
    <text evidence="3">The sequence shown here is derived from an EMBL/GenBank/DDBJ whole genome shotgun (WGS) entry which is preliminary data.</text>
</comment>
<feature type="domain" description="SbsA Ig-like" evidence="2">
    <location>
        <begin position="6"/>
        <end position="109"/>
    </location>
</feature>